<dbReference type="InterPro" id="IPR005203">
    <property type="entry name" value="Hemocyanin_C"/>
</dbReference>
<dbReference type="RefSeq" id="WP_157823819.1">
    <property type="nucleotide sequence ID" value="NZ_CP022163.1"/>
</dbReference>
<organism evidence="6 7">
    <name type="scientific">Melittangium boletus DSM 14713</name>
    <dbReference type="NCBI Taxonomy" id="1294270"/>
    <lineage>
        <taxon>Bacteria</taxon>
        <taxon>Pseudomonadati</taxon>
        <taxon>Myxococcota</taxon>
        <taxon>Myxococcia</taxon>
        <taxon>Myxococcales</taxon>
        <taxon>Cystobacterineae</taxon>
        <taxon>Archangiaceae</taxon>
        <taxon>Melittangium</taxon>
    </lineage>
</organism>
<evidence type="ECO:0000256" key="3">
    <source>
        <dbReference type="ARBA" id="ARBA00022723"/>
    </source>
</evidence>
<feature type="domain" description="Tyrosinase copper-binding" evidence="5">
    <location>
        <begin position="337"/>
        <end position="348"/>
    </location>
</feature>
<dbReference type="InterPro" id="IPR014756">
    <property type="entry name" value="Ig_E-set"/>
</dbReference>
<dbReference type="OrthoDB" id="2874181at2"/>
<dbReference type="PANTHER" id="PTHR11511:SF4">
    <property type="entry name" value="PHENOLOXIDASE 2-RELATED"/>
    <property type="match status" value="1"/>
</dbReference>
<dbReference type="KEGG" id="mbd:MEBOL_006683"/>
<dbReference type="InterPro" id="IPR002227">
    <property type="entry name" value="Tyrosinase_Cu-bd"/>
</dbReference>
<gene>
    <name evidence="6" type="ORF">MEBOL_006683</name>
</gene>
<dbReference type="EMBL" id="CP022163">
    <property type="protein sequence ID" value="ATB33194.1"/>
    <property type="molecule type" value="Genomic_DNA"/>
</dbReference>
<keyword evidence="3" id="KW-0479">Metal-binding</keyword>
<dbReference type="Gene3D" id="2.60.40.1520">
    <property type="entry name" value="Hemocyanin, C-terminal domain"/>
    <property type="match status" value="2"/>
</dbReference>
<dbReference type="InterPro" id="IPR000896">
    <property type="entry name" value="Hemocyanin/hexamerin_mid_dom"/>
</dbReference>
<dbReference type="PROSITE" id="PS00498">
    <property type="entry name" value="TYROSINASE_2"/>
    <property type="match status" value="1"/>
</dbReference>
<evidence type="ECO:0000313" key="6">
    <source>
        <dbReference type="EMBL" id="ATB33194.1"/>
    </source>
</evidence>
<evidence type="ECO:0000259" key="5">
    <source>
        <dbReference type="PROSITE" id="PS00498"/>
    </source>
</evidence>
<dbReference type="Proteomes" id="UP000217289">
    <property type="component" value="Chromosome"/>
</dbReference>
<keyword evidence="7" id="KW-1185">Reference proteome</keyword>
<comment type="subcellular location">
    <subcellularLocation>
        <location evidence="1">Secreted</location>
    </subcellularLocation>
</comment>
<evidence type="ECO:0000256" key="4">
    <source>
        <dbReference type="ARBA" id="ARBA00023157"/>
    </source>
</evidence>
<dbReference type="InterPro" id="IPR008922">
    <property type="entry name" value="Di-copper_centre_dom_sf"/>
</dbReference>
<name>A0A250IN83_9BACT</name>
<keyword evidence="2" id="KW-0964">Secreted</keyword>
<dbReference type="Pfam" id="PF00372">
    <property type="entry name" value="Hemocyanin_M"/>
    <property type="match status" value="1"/>
</dbReference>
<dbReference type="PRINTS" id="PR00187">
    <property type="entry name" value="HAEMOCYANIN"/>
</dbReference>
<evidence type="ECO:0000313" key="7">
    <source>
        <dbReference type="Proteomes" id="UP000217289"/>
    </source>
</evidence>
<dbReference type="PANTHER" id="PTHR11511">
    <property type="entry name" value="LARVAL STORAGE PROTEIN/PHENOLOXIDASE"/>
    <property type="match status" value="1"/>
</dbReference>
<keyword evidence="4" id="KW-1015">Disulfide bond</keyword>
<protein>
    <recommendedName>
        <fullName evidence="5">Tyrosinase copper-binding domain-containing protein</fullName>
    </recommendedName>
</protein>
<reference evidence="6 7" key="1">
    <citation type="submission" date="2017-06" db="EMBL/GenBank/DDBJ databases">
        <authorList>
            <person name="Kim H.J."/>
            <person name="Triplett B.A."/>
        </authorList>
    </citation>
    <scope>NUCLEOTIDE SEQUENCE [LARGE SCALE GENOMIC DNA]</scope>
    <source>
        <strain evidence="6 7">DSM 14713</strain>
    </source>
</reference>
<dbReference type="Pfam" id="PF03723">
    <property type="entry name" value="Hemocyanin_C"/>
    <property type="match status" value="1"/>
</dbReference>
<sequence length="602" mass="67714">MSPPPSHARLRALLCQAASLPLPLPRDLLGEHSRRFLPALPSHLERALSVAAHFMTLANARPGEEGLAAVVDEAERRMSEGDPEETRYALRVFLAHHPEGRAFAVPSLEERAPHLVVPSRRTEPPRKAPPGVPGAEVWLDYFREDAGLNDAVDTWRVRFPSAGHPDPIEPSRRVLPARRSERYWFTHQQLLARYDTERLAFGMPRVVPLQDYMAPINEGYDSRLPGFAPRPAGVSLQGLPGYDIMDHATRRDRLCTGASSGLLWHGDTPIDLESLEQLAHTAESTPGSVDGEAWRDPLGPHGAFHHLGQVLLANLRGPRDTTGLPSVLGSPATAARDPLFYRWHRHVDDILDAWQCAHLPPHDLSDAPPVRMRKWIGDGVYPAHQSPDFLLCFNKDIPGADAPDFDGQGWGQATFGGEHWDKPPPSFFVSTHTLRTHLGQHPVRLPDGTEELTPRLVHEPFTYFLRVENPLPREQTVTIRIHLVADAFAEDRRMWMEMDRFVHTLQPSERAVIYRPSRLASVVHERGWPAHLLLPRGRREGMLFRFQVMITDTSLDTEGGEPGDARECGYPFNRLMPRGQRIADLLAQPNIVTRNIWIHHVD</sequence>
<dbReference type="SUPFAM" id="SSF48056">
    <property type="entry name" value="Di-copper centre-containing domain"/>
    <property type="match status" value="1"/>
</dbReference>
<dbReference type="AlphaFoldDB" id="A0A250IN83"/>
<dbReference type="SUPFAM" id="SSF81296">
    <property type="entry name" value="E set domains"/>
    <property type="match status" value="1"/>
</dbReference>
<dbReference type="Gene3D" id="1.10.1280.10">
    <property type="entry name" value="Di-copper center containing domain from catechol oxidase"/>
    <property type="match status" value="1"/>
</dbReference>
<dbReference type="PROSITE" id="PS00210">
    <property type="entry name" value="HEMOCYANIN_2"/>
    <property type="match status" value="1"/>
</dbReference>
<dbReference type="GO" id="GO:0046872">
    <property type="term" value="F:metal ion binding"/>
    <property type="evidence" value="ECO:0007669"/>
    <property type="project" value="UniProtKB-KW"/>
</dbReference>
<evidence type="ECO:0000256" key="2">
    <source>
        <dbReference type="ARBA" id="ARBA00022525"/>
    </source>
</evidence>
<dbReference type="InterPro" id="IPR013788">
    <property type="entry name" value="Hemocyanin/hexamerin"/>
</dbReference>
<dbReference type="GO" id="GO:0016491">
    <property type="term" value="F:oxidoreductase activity"/>
    <property type="evidence" value="ECO:0007669"/>
    <property type="project" value="InterPro"/>
</dbReference>
<dbReference type="GO" id="GO:0005576">
    <property type="term" value="C:extracellular region"/>
    <property type="evidence" value="ECO:0007669"/>
    <property type="project" value="UniProtKB-SubCell"/>
</dbReference>
<accession>A0A250IN83</accession>
<evidence type="ECO:0000256" key="1">
    <source>
        <dbReference type="ARBA" id="ARBA00004613"/>
    </source>
</evidence>
<dbReference type="InterPro" id="IPR037020">
    <property type="entry name" value="Hemocyanin_C_sf"/>
</dbReference>
<proteinExistence type="predicted"/>